<keyword evidence="5 6" id="KW-0884">PQQ biosynthesis</keyword>
<comment type="function">
    <text evidence="6">May be involved in the transport of PQQ or its precursor to the periplasm.</text>
</comment>
<comment type="similarity">
    <text evidence="2 6">Belongs to the PqqB family.</text>
</comment>
<dbReference type="NCBIfam" id="TIGR02108">
    <property type="entry name" value="PQQ_syn_pqqB"/>
    <property type="match status" value="1"/>
</dbReference>
<accession>A0A9W6JD92</accession>
<evidence type="ECO:0000256" key="1">
    <source>
        <dbReference type="ARBA" id="ARBA00004886"/>
    </source>
</evidence>
<dbReference type="InterPro" id="IPR011842">
    <property type="entry name" value="PQQ_synth_PqqB"/>
</dbReference>
<dbReference type="AlphaFoldDB" id="A0A9W6JD92"/>
<dbReference type="CDD" id="cd16274">
    <property type="entry name" value="PQQB-like_MBL-fold"/>
    <property type="match status" value="1"/>
</dbReference>
<keyword evidence="9" id="KW-1185">Reference proteome</keyword>
<feature type="domain" description="Metallo-beta-lactamase" evidence="7">
    <location>
        <begin position="65"/>
        <end position="286"/>
    </location>
</feature>
<sequence length="319" mass="34288">MAQNRSPMETSPSRFRLVILGSAAGGGFPQWNCRCAVCSLAWADDPRVRRRTQASIAVSANGRDWALVNCAPEILSQLQATPALHPREGLRHSPLAAVLLTNADIDHVAGLLSLREAQPFTLTATPAVHGVLGASSAFDVLAPEMVQRRPVELGSSFDLVEGVRATIFPVPGKIALYLEAREQAEKGVLTTDMEGEQTIGVELTAGGRRVLYIPGCAAMTVSLRERLEGADAVLFDGTLWRDDEMIRAGVGTKTGARMGHMSMSGERGSIEALRNVKVGRKIYVHINNTNPVLIDGSEERITANKAGWEIAQDGMEIAL</sequence>
<evidence type="ECO:0000256" key="4">
    <source>
        <dbReference type="ARBA" id="ARBA00022448"/>
    </source>
</evidence>
<dbReference type="EMBL" id="BSFJ01000032">
    <property type="protein sequence ID" value="GLK73685.1"/>
    <property type="molecule type" value="Genomic_DNA"/>
</dbReference>
<dbReference type="InterPro" id="IPR001279">
    <property type="entry name" value="Metallo-B-lactamas"/>
</dbReference>
<protein>
    <recommendedName>
        <fullName evidence="3 6">Coenzyme PQQ synthesis protein B</fullName>
    </recommendedName>
    <alternativeName>
        <fullName evidence="6">Pyrroloquinoline quinone biosynthesis protein B</fullName>
    </alternativeName>
</protein>
<evidence type="ECO:0000259" key="7">
    <source>
        <dbReference type="Pfam" id="PF12706"/>
    </source>
</evidence>
<dbReference type="PANTHER" id="PTHR42663">
    <property type="entry name" value="HYDROLASE C777.06C-RELATED-RELATED"/>
    <property type="match status" value="1"/>
</dbReference>
<evidence type="ECO:0000256" key="2">
    <source>
        <dbReference type="ARBA" id="ARBA00008481"/>
    </source>
</evidence>
<dbReference type="GO" id="GO:0018189">
    <property type="term" value="P:pyrroloquinoline quinone biosynthetic process"/>
    <property type="evidence" value="ECO:0007669"/>
    <property type="project" value="UniProtKB-UniRule"/>
</dbReference>
<reference evidence="8" key="1">
    <citation type="journal article" date="2014" name="Int. J. Syst. Evol. Microbiol.">
        <title>Complete genome sequence of Corynebacterium casei LMG S-19264T (=DSM 44701T), isolated from a smear-ripened cheese.</title>
        <authorList>
            <consortium name="US DOE Joint Genome Institute (JGI-PGF)"/>
            <person name="Walter F."/>
            <person name="Albersmeier A."/>
            <person name="Kalinowski J."/>
            <person name="Ruckert C."/>
        </authorList>
    </citation>
    <scope>NUCLEOTIDE SEQUENCE</scope>
    <source>
        <strain evidence="8">VKM B-2484</strain>
    </source>
</reference>
<dbReference type="HAMAP" id="MF_00653">
    <property type="entry name" value="PQQ_syn_PqqB"/>
    <property type="match status" value="1"/>
</dbReference>
<proteinExistence type="inferred from homology"/>
<evidence type="ECO:0000313" key="9">
    <source>
        <dbReference type="Proteomes" id="UP001143370"/>
    </source>
</evidence>
<evidence type="ECO:0000256" key="5">
    <source>
        <dbReference type="ARBA" id="ARBA00022905"/>
    </source>
</evidence>
<name>A0A9W6JD92_9HYPH</name>
<dbReference type="PANTHER" id="PTHR42663:SF7">
    <property type="entry name" value="COENZYME PQQ SYNTHESIS PROTEIN B"/>
    <property type="match status" value="1"/>
</dbReference>
<dbReference type="Pfam" id="PF12706">
    <property type="entry name" value="Lactamase_B_2"/>
    <property type="match status" value="1"/>
</dbReference>
<comment type="pathway">
    <text evidence="1 6">Cofactor biosynthesis; pyrroloquinoline quinone biosynthesis.</text>
</comment>
<evidence type="ECO:0000256" key="6">
    <source>
        <dbReference type="HAMAP-Rule" id="MF_00653"/>
    </source>
</evidence>
<organism evidence="8 9">
    <name type="scientific">Ancylobacter dichloromethanicus</name>
    <dbReference type="NCBI Taxonomy" id="518825"/>
    <lineage>
        <taxon>Bacteria</taxon>
        <taxon>Pseudomonadati</taxon>
        <taxon>Pseudomonadota</taxon>
        <taxon>Alphaproteobacteria</taxon>
        <taxon>Hyphomicrobiales</taxon>
        <taxon>Xanthobacteraceae</taxon>
        <taxon>Ancylobacter</taxon>
    </lineage>
</organism>
<evidence type="ECO:0000313" key="8">
    <source>
        <dbReference type="EMBL" id="GLK73685.1"/>
    </source>
</evidence>
<keyword evidence="4 6" id="KW-0813">Transport</keyword>
<reference evidence="8" key="2">
    <citation type="submission" date="2023-01" db="EMBL/GenBank/DDBJ databases">
        <authorList>
            <person name="Sun Q."/>
            <person name="Evtushenko L."/>
        </authorList>
    </citation>
    <scope>NUCLEOTIDE SEQUENCE</scope>
    <source>
        <strain evidence="8">VKM B-2484</strain>
    </source>
</reference>
<dbReference type="Proteomes" id="UP001143370">
    <property type="component" value="Unassembled WGS sequence"/>
</dbReference>
<dbReference type="Gene3D" id="3.60.15.10">
    <property type="entry name" value="Ribonuclease Z/Hydroxyacylglutathione hydrolase-like"/>
    <property type="match status" value="1"/>
</dbReference>
<gene>
    <name evidence="6 8" type="primary">pqqB</name>
    <name evidence="8" type="ORF">GCM10017643_38030</name>
</gene>
<dbReference type="SUPFAM" id="SSF56281">
    <property type="entry name" value="Metallo-hydrolase/oxidoreductase"/>
    <property type="match status" value="1"/>
</dbReference>
<evidence type="ECO:0000256" key="3">
    <source>
        <dbReference type="ARBA" id="ARBA00015084"/>
    </source>
</evidence>
<dbReference type="InterPro" id="IPR036866">
    <property type="entry name" value="RibonucZ/Hydroxyglut_hydro"/>
</dbReference>
<comment type="caution">
    <text evidence="8">The sequence shown here is derived from an EMBL/GenBank/DDBJ whole genome shotgun (WGS) entry which is preliminary data.</text>
</comment>